<dbReference type="RefSeq" id="WP_119399334.1">
    <property type="nucleotide sequence ID" value="NZ_QWJJ01000009.1"/>
</dbReference>
<proteinExistence type="inferred from homology"/>
<dbReference type="InterPro" id="IPR002781">
    <property type="entry name" value="TM_pro_TauE-like"/>
</dbReference>
<evidence type="ECO:0000256" key="8">
    <source>
        <dbReference type="RuleBase" id="RU363041"/>
    </source>
</evidence>
<comment type="similarity">
    <text evidence="2 8">Belongs to the 4-toluene sulfonate uptake permease (TSUP) (TC 2.A.102) family.</text>
</comment>
<evidence type="ECO:0000313" key="10">
    <source>
        <dbReference type="Proteomes" id="UP000265848"/>
    </source>
</evidence>
<dbReference type="AlphaFoldDB" id="A0A399IZL6"/>
<evidence type="ECO:0000256" key="5">
    <source>
        <dbReference type="ARBA" id="ARBA00022692"/>
    </source>
</evidence>
<comment type="subcellular location">
    <subcellularLocation>
        <location evidence="1 8">Cell membrane</location>
        <topology evidence="1 8">Multi-pass membrane protein</topology>
    </subcellularLocation>
</comment>
<evidence type="ECO:0000256" key="3">
    <source>
        <dbReference type="ARBA" id="ARBA00022448"/>
    </source>
</evidence>
<evidence type="ECO:0000256" key="1">
    <source>
        <dbReference type="ARBA" id="ARBA00004651"/>
    </source>
</evidence>
<feature type="transmembrane region" description="Helical" evidence="8">
    <location>
        <begin position="81"/>
        <end position="101"/>
    </location>
</feature>
<accession>A0A399IZL6</accession>
<feature type="transmembrane region" description="Helical" evidence="8">
    <location>
        <begin position="179"/>
        <end position="201"/>
    </location>
</feature>
<feature type="transmembrane region" description="Helical" evidence="8">
    <location>
        <begin position="140"/>
        <end position="159"/>
    </location>
</feature>
<dbReference type="EMBL" id="QWJJ01000009">
    <property type="protein sequence ID" value="RII38618.1"/>
    <property type="molecule type" value="Genomic_DNA"/>
</dbReference>
<sequence>MDLLLPDSLTMLALLGCFAVALLAGVVKGMVGFAMPMIMVSGLGSIVGPDWALAGLILPTLCTNGWQAMRAGWRGVWDAVVRFRVFLAVAFVMLILSAQLVSVLPPHVMQVLIGLPIVAFALSQLLGYPLRLGSPPPRRVEVGVALLAGGIGGFSGVWGPPTVAYLTALETPKREQIQLQGVIYGLGSVALLGAHVGSGVLRAQTLPFSLSLVPVALVGMWIGFRVHDRIDQVMFRRATLVVLLVAGGNLLRQGLGF</sequence>
<dbReference type="OrthoDB" id="9800873at2"/>
<dbReference type="InterPro" id="IPR052017">
    <property type="entry name" value="TSUP"/>
</dbReference>
<gene>
    <name evidence="9" type="ORF">DL237_11790</name>
</gene>
<feature type="transmembrane region" description="Helical" evidence="8">
    <location>
        <begin position="107"/>
        <end position="128"/>
    </location>
</feature>
<dbReference type="Proteomes" id="UP000265848">
    <property type="component" value="Unassembled WGS sequence"/>
</dbReference>
<reference evidence="9 10" key="1">
    <citation type="submission" date="2018-08" db="EMBL/GenBank/DDBJ databases">
        <title>Pseudooceanicola sediminis CY03 in the family Rhodobacteracea.</title>
        <authorList>
            <person name="Zhang Y.-J."/>
        </authorList>
    </citation>
    <scope>NUCLEOTIDE SEQUENCE [LARGE SCALE GENOMIC DNA]</scope>
    <source>
        <strain evidence="9 10">CY03</strain>
    </source>
</reference>
<dbReference type="GO" id="GO:0005886">
    <property type="term" value="C:plasma membrane"/>
    <property type="evidence" value="ECO:0007669"/>
    <property type="project" value="UniProtKB-SubCell"/>
</dbReference>
<feature type="transmembrane region" description="Helical" evidence="8">
    <location>
        <begin position="12"/>
        <end position="39"/>
    </location>
</feature>
<evidence type="ECO:0000256" key="4">
    <source>
        <dbReference type="ARBA" id="ARBA00022475"/>
    </source>
</evidence>
<name>A0A399IZL6_9RHOB</name>
<evidence type="ECO:0000313" key="9">
    <source>
        <dbReference type="EMBL" id="RII38618.1"/>
    </source>
</evidence>
<dbReference type="Pfam" id="PF01925">
    <property type="entry name" value="TauE"/>
    <property type="match status" value="1"/>
</dbReference>
<evidence type="ECO:0000256" key="7">
    <source>
        <dbReference type="ARBA" id="ARBA00023136"/>
    </source>
</evidence>
<dbReference type="PANTHER" id="PTHR30269">
    <property type="entry name" value="TRANSMEMBRANE PROTEIN YFCA"/>
    <property type="match status" value="1"/>
</dbReference>
<evidence type="ECO:0000256" key="2">
    <source>
        <dbReference type="ARBA" id="ARBA00009142"/>
    </source>
</evidence>
<keyword evidence="7 8" id="KW-0472">Membrane</keyword>
<keyword evidence="6 8" id="KW-1133">Transmembrane helix</keyword>
<dbReference type="PANTHER" id="PTHR30269:SF32">
    <property type="entry name" value="MEMBRANE TRANSPORTER PROTEIN-RELATED"/>
    <property type="match status" value="1"/>
</dbReference>
<keyword evidence="10" id="KW-1185">Reference proteome</keyword>
<protein>
    <recommendedName>
        <fullName evidence="8">Probable membrane transporter protein</fullName>
    </recommendedName>
</protein>
<keyword evidence="3" id="KW-0813">Transport</keyword>
<comment type="caution">
    <text evidence="9">The sequence shown here is derived from an EMBL/GenBank/DDBJ whole genome shotgun (WGS) entry which is preliminary data.</text>
</comment>
<evidence type="ECO:0000256" key="6">
    <source>
        <dbReference type="ARBA" id="ARBA00022989"/>
    </source>
</evidence>
<organism evidence="9 10">
    <name type="scientific">Pseudooceanicola sediminis</name>
    <dbReference type="NCBI Taxonomy" id="2211117"/>
    <lineage>
        <taxon>Bacteria</taxon>
        <taxon>Pseudomonadati</taxon>
        <taxon>Pseudomonadota</taxon>
        <taxon>Alphaproteobacteria</taxon>
        <taxon>Rhodobacterales</taxon>
        <taxon>Paracoccaceae</taxon>
        <taxon>Pseudooceanicola</taxon>
    </lineage>
</organism>
<feature type="transmembrane region" description="Helical" evidence="8">
    <location>
        <begin position="208"/>
        <end position="227"/>
    </location>
</feature>
<keyword evidence="5 8" id="KW-0812">Transmembrane</keyword>
<keyword evidence="4 8" id="KW-1003">Cell membrane</keyword>
<feature type="transmembrane region" description="Helical" evidence="8">
    <location>
        <begin position="233"/>
        <end position="251"/>
    </location>
</feature>